<organism evidence="2 3">
    <name type="scientific">Actinokineospora soli</name>
    <dbReference type="NCBI Taxonomy" id="1048753"/>
    <lineage>
        <taxon>Bacteria</taxon>
        <taxon>Bacillati</taxon>
        <taxon>Actinomycetota</taxon>
        <taxon>Actinomycetes</taxon>
        <taxon>Pseudonocardiales</taxon>
        <taxon>Pseudonocardiaceae</taxon>
        <taxon>Actinokineospora</taxon>
    </lineage>
</organism>
<reference evidence="3" key="1">
    <citation type="journal article" date="2019" name="Int. J. Syst. Evol. Microbiol.">
        <title>The Global Catalogue of Microorganisms (GCM) 10K type strain sequencing project: providing services to taxonomists for standard genome sequencing and annotation.</title>
        <authorList>
            <consortium name="The Broad Institute Genomics Platform"/>
            <consortium name="The Broad Institute Genome Sequencing Center for Infectious Disease"/>
            <person name="Wu L."/>
            <person name="Ma J."/>
        </authorList>
    </citation>
    <scope>NUCLEOTIDE SEQUENCE [LARGE SCALE GENOMIC DNA]</scope>
    <source>
        <strain evidence="3">JCM 17695</strain>
    </source>
</reference>
<evidence type="ECO:0000259" key="1">
    <source>
        <dbReference type="Pfam" id="PF09983"/>
    </source>
</evidence>
<name>A0ABW2TTW7_9PSEU</name>
<dbReference type="Pfam" id="PF09983">
    <property type="entry name" value="JetD_C"/>
    <property type="match status" value="1"/>
</dbReference>
<accession>A0ABW2TTW7</accession>
<proteinExistence type="predicted"/>
<feature type="domain" description="Wadjet protein JetD C-terminal" evidence="1">
    <location>
        <begin position="176"/>
        <end position="321"/>
    </location>
</feature>
<dbReference type="EMBL" id="JBHTEY010000004">
    <property type="protein sequence ID" value="MFC7617272.1"/>
    <property type="molecule type" value="Genomic_DNA"/>
</dbReference>
<evidence type="ECO:0000313" key="3">
    <source>
        <dbReference type="Proteomes" id="UP001596512"/>
    </source>
</evidence>
<sequence length="332" mass="36370">MDDWPNRRVSLRDLWRVLDETDPSSGARAGRRQLLADVLNELAAADQLELPSTRSYDRTERPALPTFVTLPGDAEPQRRFPDPVWHPKLAWAAGARLTAGQRELLGKINEWLFRSRDDLVVPLRERSLEIMGDEKALDGKFATALFGEGRLSLDLLRAHRTALPLYAERVGDGPVLLVVENSATFHTMVSVLGDNPSRVGWIGWGAGAGFETSVHSIPALGPPLVREIRYFGDLDRNGLRIPASASRIAELSGLPPVLPASPLYRILLEIGVPQPGQPKIPVAAATALVDWLDPAHADEARDLLTNGFRLAQEAVGTRYLRTDASAARCLAL</sequence>
<dbReference type="InterPro" id="IPR024534">
    <property type="entry name" value="JetD_C"/>
</dbReference>
<protein>
    <submittedName>
        <fullName evidence="2">Wadjet anti-phage system protein JetD domain-containing protein</fullName>
    </submittedName>
</protein>
<keyword evidence="3" id="KW-1185">Reference proteome</keyword>
<dbReference type="Proteomes" id="UP001596512">
    <property type="component" value="Unassembled WGS sequence"/>
</dbReference>
<comment type="caution">
    <text evidence="2">The sequence shown here is derived from an EMBL/GenBank/DDBJ whole genome shotgun (WGS) entry which is preliminary data.</text>
</comment>
<evidence type="ECO:0000313" key="2">
    <source>
        <dbReference type="EMBL" id="MFC7617272.1"/>
    </source>
</evidence>
<gene>
    <name evidence="2" type="ORF">ACFQV2_31475</name>
</gene>